<reference evidence="3 4" key="1">
    <citation type="journal article" date="2018" name="Elife">
        <title>Functional genomics of lipid metabolism in the oleaginous yeast Rhodosporidium toruloides.</title>
        <authorList>
            <person name="Coradetti S.T."/>
            <person name="Pinel D."/>
            <person name="Geiselman G."/>
            <person name="Ito M."/>
            <person name="Mondo S."/>
            <person name="Reilly M.C."/>
            <person name="Cheng Y.F."/>
            <person name="Bauer S."/>
            <person name="Grigoriev I."/>
            <person name="Gladden J.M."/>
            <person name="Simmons B.A."/>
            <person name="Brem R."/>
            <person name="Arkin A.P."/>
            <person name="Skerker J.M."/>
        </authorList>
    </citation>
    <scope>NUCLEOTIDE SEQUENCE [LARGE SCALE GENOMIC DNA]</scope>
    <source>
        <strain evidence="3 4">NBRC 0880</strain>
    </source>
</reference>
<dbReference type="Proteomes" id="UP000239560">
    <property type="component" value="Unassembled WGS sequence"/>
</dbReference>
<dbReference type="OrthoDB" id="198652at2759"/>
<organism evidence="3 4">
    <name type="scientific">Rhodotorula toruloides</name>
    <name type="common">Yeast</name>
    <name type="synonym">Rhodosporidium toruloides</name>
    <dbReference type="NCBI Taxonomy" id="5286"/>
    <lineage>
        <taxon>Eukaryota</taxon>
        <taxon>Fungi</taxon>
        <taxon>Dikarya</taxon>
        <taxon>Basidiomycota</taxon>
        <taxon>Pucciniomycotina</taxon>
        <taxon>Microbotryomycetes</taxon>
        <taxon>Sporidiobolales</taxon>
        <taxon>Sporidiobolaceae</taxon>
        <taxon>Rhodotorula</taxon>
    </lineage>
</organism>
<evidence type="ECO:0000259" key="2">
    <source>
        <dbReference type="Pfam" id="PF20263"/>
    </source>
</evidence>
<feature type="domain" description="LYR motif-containing protein Cup1-like N-terminal" evidence="2">
    <location>
        <begin position="9"/>
        <end position="93"/>
    </location>
</feature>
<accession>A0A2T0AAK0</accession>
<name>A0A2T0AAK0_RHOTO</name>
<feature type="region of interest" description="Disordered" evidence="1">
    <location>
        <begin position="217"/>
        <end position="272"/>
    </location>
</feature>
<dbReference type="Pfam" id="PF20263">
    <property type="entry name" value="LYRM2-like"/>
    <property type="match status" value="1"/>
</dbReference>
<feature type="region of interest" description="Disordered" evidence="1">
    <location>
        <begin position="123"/>
        <end position="151"/>
    </location>
</feature>
<evidence type="ECO:0000313" key="4">
    <source>
        <dbReference type="Proteomes" id="UP000239560"/>
    </source>
</evidence>
<comment type="caution">
    <text evidence="3">The sequence shown here is derived from an EMBL/GenBank/DDBJ whole genome shotgun (WGS) entry which is preliminary data.</text>
</comment>
<protein>
    <recommendedName>
        <fullName evidence="2">LYR motif-containing protein Cup1-like N-terminal domain-containing protein</fullName>
    </recommendedName>
</protein>
<sequence>MAMLVGKGLYRALLREAKLLPDIRLSEHYTAKVRTAFREEQDPESSERALRRIKRAQKLLRHLQAANEGYLHSITRVYETAYGVRGKVKHAILEPFLEPGRKKSTFPPALAALVTSSFAHTSRAPTPADLLKPPLLPERADPTSEQARLLGPLTPERIKAIKRRFWNMQTGKIHAPVSIKVLQGKDEVHDMYEASRLLRKHAGLKIDPEHLMKGWKRTRDLETKSSSSMPKLPPRRLQTAEQRQNRPPPLPSVSTRRILPDDARRSLGPAFDTTKWKRPRVIRPRLLRRRVQVMMQKMPTLTVRIPVEEPGEAVLTAETKKPKRKEATFTVQLLDKAAGEKGRYRDMTEEERWWLEKETVPPLKVKEKGGKK</sequence>
<evidence type="ECO:0000313" key="3">
    <source>
        <dbReference type="EMBL" id="PRQ75031.1"/>
    </source>
</evidence>
<dbReference type="EMBL" id="LCTV02000005">
    <property type="protein sequence ID" value="PRQ75031.1"/>
    <property type="molecule type" value="Genomic_DNA"/>
</dbReference>
<proteinExistence type="predicted"/>
<gene>
    <name evidence="3" type="ORF">AAT19DRAFT_14053</name>
</gene>
<dbReference type="AlphaFoldDB" id="A0A2T0AAK0"/>
<dbReference type="CDD" id="cd20273">
    <property type="entry name" value="Complex1_LYR_unchar"/>
    <property type="match status" value="1"/>
</dbReference>
<evidence type="ECO:0000256" key="1">
    <source>
        <dbReference type="SAM" id="MobiDB-lite"/>
    </source>
</evidence>
<dbReference type="InterPro" id="IPR046896">
    <property type="entry name" value="Cup1-like_N"/>
</dbReference>